<evidence type="ECO:0000256" key="5">
    <source>
        <dbReference type="ARBA" id="ARBA00022989"/>
    </source>
</evidence>
<feature type="transmembrane region" description="Helical" evidence="7">
    <location>
        <begin position="138"/>
        <end position="159"/>
    </location>
</feature>
<keyword evidence="4 7" id="KW-0812">Transmembrane</keyword>
<dbReference type="EMBL" id="JAFBBU010000001">
    <property type="protein sequence ID" value="MBM7471117.1"/>
    <property type="molecule type" value="Genomic_DNA"/>
</dbReference>
<comment type="caution">
    <text evidence="9">The sequence shown here is derived from an EMBL/GenBank/DDBJ whole genome shotgun (WGS) entry which is preliminary data.</text>
</comment>
<evidence type="ECO:0000256" key="4">
    <source>
        <dbReference type="ARBA" id="ARBA00022692"/>
    </source>
</evidence>
<evidence type="ECO:0000259" key="8">
    <source>
        <dbReference type="PROSITE" id="PS50928"/>
    </source>
</evidence>
<dbReference type="CDD" id="cd06261">
    <property type="entry name" value="TM_PBP2"/>
    <property type="match status" value="1"/>
</dbReference>
<comment type="similarity">
    <text evidence="7">Belongs to the binding-protein-dependent transport system permease family.</text>
</comment>
<name>A0ABS2L224_9MICO</name>
<evidence type="ECO:0000313" key="9">
    <source>
        <dbReference type="EMBL" id="MBM7471117.1"/>
    </source>
</evidence>
<keyword evidence="5 7" id="KW-1133">Transmembrane helix</keyword>
<dbReference type="InterPro" id="IPR035906">
    <property type="entry name" value="MetI-like_sf"/>
</dbReference>
<dbReference type="SUPFAM" id="SSF161098">
    <property type="entry name" value="MetI-like"/>
    <property type="match status" value="1"/>
</dbReference>
<dbReference type="InterPro" id="IPR000515">
    <property type="entry name" value="MetI-like"/>
</dbReference>
<gene>
    <name evidence="9" type="ORF">JOE66_000751</name>
</gene>
<dbReference type="Gene3D" id="1.10.3720.10">
    <property type="entry name" value="MetI-like"/>
    <property type="match status" value="1"/>
</dbReference>
<comment type="subcellular location">
    <subcellularLocation>
        <location evidence="1 7">Cell membrane</location>
        <topology evidence="1 7">Multi-pass membrane protein</topology>
    </subcellularLocation>
</comment>
<evidence type="ECO:0000313" key="10">
    <source>
        <dbReference type="Proteomes" id="UP000776164"/>
    </source>
</evidence>
<keyword evidence="6 7" id="KW-0472">Membrane</keyword>
<dbReference type="Proteomes" id="UP000776164">
    <property type="component" value="Unassembled WGS sequence"/>
</dbReference>
<dbReference type="RefSeq" id="WP_205106888.1">
    <property type="nucleotide sequence ID" value="NZ_BAAAHT010000017.1"/>
</dbReference>
<keyword evidence="3" id="KW-1003">Cell membrane</keyword>
<evidence type="ECO:0000256" key="7">
    <source>
        <dbReference type="RuleBase" id="RU363032"/>
    </source>
</evidence>
<evidence type="ECO:0000256" key="3">
    <source>
        <dbReference type="ARBA" id="ARBA00022475"/>
    </source>
</evidence>
<feature type="transmembrane region" description="Helical" evidence="7">
    <location>
        <begin position="37"/>
        <end position="61"/>
    </location>
</feature>
<dbReference type="PANTHER" id="PTHR30193:SF37">
    <property type="entry name" value="INNER MEMBRANE ABC TRANSPORTER PERMEASE PROTEIN YCJO"/>
    <property type="match status" value="1"/>
</dbReference>
<dbReference type="PANTHER" id="PTHR30193">
    <property type="entry name" value="ABC TRANSPORTER PERMEASE PROTEIN"/>
    <property type="match status" value="1"/>
</dbReference>
<feature type="transmembrane region" description="Helical" evidence="7">
    <location>
        <begin position="104"/>
        <end position="126"/>
    </location>
</feature>
<organism evidence="9 10">
    <name type="scientific">Subtercola frigoramans</name>
    <dbReference type="NCBI Taxonomy" id="120298"/>
    <lineage>
        <taxon>Bacteria</taxon>
        <taxon>Bacillati</taxon>
        <taxon>Actinomycetota</taxon>
        <taxon>Actinomycetes</taxon>
        <taxon>Micrococcales</taxon>
        <taxon>Microbacteriaceae</taxon>
        <taxon>Subtercola</taxon>
    </lineage>
</organism>
<evidence type="ECO:0000256" key="2">
    <source>
        <dbReference type="ARBA" id="ARBA00022448"/>
    </source>
</evidence>
<sequence>MTQLAEKPGGVVRVHRATGRAPSGRRRHHLTSTHGRIAWTFVTPFMIIFVLFTLIPAFMALGFSFTDIKASDVRNPFGVGFVYFDTFVKVLGNAGFQRSALNTLIYVVIGVPVTMVIAFLLALVLDAGIRRLKGLFRALIYVPVIANVVAAAVIWQYAFTNQGPINSALSTLGITGPNWLSQPGTAVFVVLLLCIWRNIGTCMVLFLAGLQAVPEEVHEAASLDGAGYWRRVASMTVPLLQPTTLLVSVLMTVNFLNMFDEPFLVTNGGPLNSTRSIAQWVYEQFGYGNIAGSMAGSWVLLVIVLIIAFLQIRFLRSKA</sequence>
<keyword evidence="2 7" id="KW-0813">Transport</keyword>
<keyword evidence="10" id="KW-1185">Reference proteome</keyword>
<reference evidence="9 10" key="1">
    <citation type="submission" date="2021-01" db="EMBL/GenBank/DDBJ databases">
        <title>Sequencing the genomes of 1000 actinobacteria strains.</title>
        <authorList>
            <person name="Klenk H.-P."/>
        </authorList>
    </citation>
    <scope>NUCLEOTIDE SEQUENCE [LARGE SCALE GENOMIC DNA]</scope>
    <source>
        <strain evidence="9 10">DSM 13057</strain>
    </source>
</reference>
<feature type="transmembrane region" description="Helical" evidence="7">
    <location>
        <begin position="239"/>
        <end position="259"/>
    </location>
</feature>
<dbReference type="InterPro" id="IPR051393">
    <property type="entry name" value="ABC_transporter_permease"/>
</dbReference>
<protein>
    <submittedName>
        <fullName evidence="9">Multiple sugar transport system permease protein</fullName>
    </submittedName>
</protein>
<accession>A0ABS2L224</accession>
<evidence type="ECO:0000256" key="6">
    <source>
        <dbReference type="ARBA" id="ARBA00023136"/>
    </source>
</evidence>
<dbReference type="PROSITE" id="PS50928">
    <property type="entry name" value="ABC_TM1"/>
    <property type="match status" value="1"/>
</dbReference>
<feature type="transmembrane region" description="Helical" evidence="7">
    <location>
        <begin position="290"/>
        <end position="310"/>
    </location>
</feature>
<keyword evidence="9" id="KW-0762">Sugar transport</keyword>
<proteinExistence type="inferred from homology"/>
<feature type="domain" description="ABC transmembrane type-1" evidence="8">
    <location>
        <begin position="100"/>
        <end position="311"/>
    </location>
</feature>
<evidence type="ECO:0000256" key="1">
    <source>
        <dbReference type="ARBA" id="ARBA00004651"/>
    </source>
</evidence>
<feature type="transmembrane region" description="Helical" evidence="7">
    <location>
        <begin position="179"/>
        <end position="196"/>
    </location>
</feature>
<dbReference type="Pfam" id="PF00528">
    <property type="entry name" value="BPD_transp_1"/>
    <property type="match status" value="1"/>
</dbReference>